<dbReference type="AlphaFoldDB" id="A0A2P5EV82"/>
<evidence type="ECO:0000313" key="2">
    <source>
        <dbReference type="Proteomes" id="UP000237000"/>
    </source>
</evidence>
<gene>
    <name evidence="1" type="ORF">TorRG33x02_147660</name>
</gene>
<accession>A0A2P5EV82</accession>
<sequence>MSSFSDAWSSCHEILLSRSARYVGSTPTMLAVRRRRRRKLHGMESFSGGRTPTRVSTKNLFFIHETVTLSDELLLVKKPALSVGDSPAPEMRSGNHLEA</sequence>
<proteinExistence type="predicted"/>
<dbReference type="Proteomes" id="UP000237000">
    <property type="component" value="Unassembled WGS sequence"/>
</dbReference>
<organism evidence="1 2">
    <name type="scientific">Trema orientale</name>
    <name type="common">Charcoal tree</name>
    <name type="synonym">Celtis orientalis</name>
    <dbReference type="NCBI Taxonomy" id="63057"/>
    <lineage>
        <taxon>Eukaryota</taxon>
        <taxon>Viridiplantae</taxon>
        <taxon>Streptophyta</taxon>
        <taxon>Embryophyta</taxon>
        <taxon>Tracheophyta</taxon>
        <taxon>Spermatophyta</taxon>
        <taxon>Magnoliopsida</taxon>
        <taxon>eudicotyledons</taxon>
        <taxon>Gunneridae</taxon>
        <taxon>Pentapetalae</taxon>
        <taxon>rosids</taxon>
        <taxon>fabids</taxon>
        <taxon>Rosales</taxon>
        <taxon>Cannabaceae</taxon>
        <taxon>Trema</taxon>
    </lineage>
</organism>
<name>A0A2P5EV82_TREOI</name>
<dbReference type="InParanoid" id="A0A2P5EV82"/>
<protein>
    <submittedName>
        <fullName evidence="1">Uncharacterized protein</fullName>
    </submittedName>
</protein>
<evidence type="ECO:0000313" key="1">
    <source>
        <dbReference type="EMBL" id="PON89415.1"/>
    </source>
</evidence>
<comment type="caution">
    <text evidence="1">The sequence shown here is derived from an EMBL/GenBank/DDBJ whole genome shotgun (WGS) entry which is preliminary data.</text>
</comment>
<dbReference type="EMBL" id="JXTC01000094">
    <property type="protein sequence ID" value="PON89415.1"/>
    <property type="molecule type" value="Genomic_DNA"/>
</dbReference>
<dbReference type="OrthoDB" id="10323733at2759"/>
<keyword evidence="2" id="KW-1185">Reference proteome</keyword>
<reference evidence="2" key="1">
    <citation type="submission" date="2016-06" db="EMBL/GenBank/DDBJ databases">
        <title>Parallel loss of symbiosis genes in relatives of nitrogen-fixing non-legume Parasponia.</title>
        <authorList>
            <person name="Van Velzen R."/>
            <person name="Holmer R."/>
            <person name="Bu F."/>
            <person name="Rutten L."/>
            <person name="Van Zeijl A."/>
            <person name="Liu W."/>
            <person name="Santuari L."/>
            <person name="Cao Q."/>
            <person name="Sharma T."/>
            <person name="Shen D."/>
            <person name="Roswanjaya Y."/>
            <person name="Wardhani T."/>
            <person name="Kalhor M.S."/>
            <person name="Jansen J."/>
            <person name="Van den Hoogen J."/>
            <person name="Gungor B."/>
            <person name="Hartog M."/>
            <person name="Hontelez J."/>
            <person name="Verver J."/>
            <person name="Yang W.-C."/>
            <person name="Schijlen E."/>
            <person name="Repin R."/>
            <person name="Schilthuizen M."/>
            <person name="Schranz E."/>
            <person name="Heidstra R."/>
            <person name="Miyata K."/>
            <person name="Fedorova E."/>
            <person name="Kohlen W."/>
            <person name="Bisseling T."/>
            <person name="Smit S."/>
            <person name="Geurts R."/>
        </authorList>
    </citation>
    <scope>NUCLEOTIDE SEQUENCE [LARGE SCALE GENOMIC DNA]</scope>
    <source>
        <strain evidence="2">cv. RG33-2</strain>
    </source>
</reference>